<dbReference type="Gene3D" id="1.10.287.3510">
    <property type="match status" value="1"/>
</dbReference>
<keyword evidence="4 7" id="KW-0812">Transmembrane</keyword>
<dbReference type="AlphaFoldDB" id="A0A1M4SM15"/>
<evidence type="ECO:0000256" key="4">
    <source>
        <dbReference type="ARBA" id="ARBA00022692"/>
    </source>
</evidence>
<dbReference type="PANTHER" id="PTHR34583:SF2">
    <property type="entry name" value="ANTIPORTER SUBUNIT MNHC2-RELATED"/>
    <property type="match status" value="1"/>
</dbReference>
<reference evidence="8" key="1">
    <citation type="submission" date="2016-11" db="EMBL/GenBank/DDBJ databases">
        <authorList>
            <person name="Varghese N."/>
            <person name="Submissions S."/>
        </authorList>
    </citation>
    <scope>NUCLEOTIDE SEQUENCE [LARGE SCALE GENOMIC DNA]</scope>
    <source>
        <strain evidence="8">DSM 16785</strain>
    </source>
</reference>
<comment type="caution">
    <text evidence="8">The sequence shown here is derived from an EMBL/GenBank/DDBJ whole genome shotgun (WGS) entry which is preliminary data.</text>
</comment>
<feature type="transmembrane region" description="Helical" evidence="7">
    <location>
        <begin position="68"/>
        <end position="92"/>
    </location>
</feature>
<evidence type="ECO:0000256" key="6">
    <source>
        <dbReference type="ARBA" id="ARBA00023136"/>
    </source>
</evidence>
<gene>
    <name evidence="8" type="ORF">SAMN02745164_00232</name>
</gene>
<dbReference type="RefSeq" id="WP_072862561.1">
    <property type="nucleotide sequence ID" value="NZ_FQUI01000002.1"/>
</dbReference>
<accession>A0A1M4SM15</accession>
<evidence type="ECO:0000256" key="3">
    <source>
        <dbReference type="ARBA" id="ARBA00022475"/>
    </source>
</evidence>
<dbReference type="OrthoDB" id="49282at2"/>
<evidence type="ECO:0000256" key="1">
    <source>
        <dbReference type="ARBA" id="ARBA00004651"/>
    </source>
</evidence>
<proteinExistence type="inferred from homology"/>
<feature type="transmembrane region" description="Helical" evidence="7">
    <location>
        <begin position="29"/>
        <end position="48"/>
    </location>
</feature>
<keyword evidence="3" id="KW-1003">Cell membrane</keyword>
<sequence>MELYFIYSYIIIILGFFGLILKKDLIMKLFFLSIFQSGILLFFVVLAYDKNIPIITSDIVKDAADPLIHSFLLTVIVIGFATISLSLVYIMILAEKFKTHNVDIIEEELEK</sequence>
<keyword evidence="9" id="KW-1185">Reference proteome</keyword>
<evidence type="ECO:0000256" key="7">
    <source>
        <dbReference type="SAM" id="Phobius"/>
    </source>
</evidence>
<dbReference type="STRING" id="1122195.SAMN02745164_00232"/>
<dbReference type="GO" id="GO:0005886">
    <property type="term" value="C:plasma membrane"/>
    <property type="evidence" value="ECO:0007669"/>
    <property type="project" value="UniProtKB-SubCell"/>
</dbReference>
<dbReference type="PANTHER" id="PTHR34583">
    <property type="entry name" value="ANTIPORTER SUBUNIT MNHC2-RELATED"/>
    <property type="match status" value="1"/>
</dbReference>
<dbReference type="InterPro" id="IPR039428">
    <property type="entry name" value="NUOK/Mnh_C1-like"/>
</dbReference>
<name>A0A1M4SM15_MARH1</name>
<keyword evidence="6 7" id="KW-0472">Membrane</keyword>
<evidence type="ECO:0000313" key="9">
    <source>
        <dbReference type="Proteomes" id="UP000184334"/>
    </source>
</evidence>
<dbReference type="InterPro" id="IPR050601">
    <property type="entry name" value="CPA3_antiporter_subunitC"/>
</dbReference>
<comment type="subcellular location">
    <subcellularLocation>
        <location evidence="1">Cell membrane</location>
        <topology evidence="1">Multi-pass membrane protein</topology>
    </subcellularLocation>
</comment>
<organism evidence="8 9">
    <name type="scientific">Marinitoga hydrogenitolerans (strain DSM 16785 / JCM 12826 / AT1271)</name>
    <dbReference type="NCBI Taxonomy" id="1122195"/>
    <lineage>
        <taxon>Bacteria</taxon>
        <taxon>Thermotogati</taxon>
        <taxon>Thermotogota</taxon>
        <taxon>Thermotogae</taxon>
        <taxon>Petrotogales</taxon>
        <taxon>Petrotogaceae</taxon>
        <taxon>Marinitoga</taxon>
    </lineage>
</organism>
<evidence type="ECO:0000256" key="5">
    <source>
        <dbReference type="ARBA" id="ARBA00022989"/>
    </source>
</evidence>
<evidence type="ECO:0000313" key="8">
    <source>
        <dbReference type="EMBL" id="SHE33251.1"/>
    </source>
</evidence>
<evidence type="ECO:0000256" key="2">
    <source>
        <dbReference type="ARBA" id="ARBA00010388"/>
    </source>
</evidence>
<keyword evidence="5 7" id="KW-1133">Transmembrane helix</keyword>
<dbReference type="Proteomes" id="UP000184334">
    <property type="component" value="Unassembled WGS sequence"/>
</dbReference>
<comment type="similarity">
    <text evidence="2">Belongs to the CPA3 antiporters (TC 2.A.63) subunit C family.</text>
</comment>
<dbReference type="EMBL" id="FQUI01000002">
    <property type="protein sequence ID" value="SHE33251.1"/>
    <property type="molecule type" value="Genomic_DNA"/>
</dbReference>
<feature type="transmembrane region" description="Helical" evidence="7">
    <location>
        <begin position="6"/>
        <end position="22"/>
    </location>
</feature>
<dbReference type="Pfam" id="PF00420">
    <property type="entry name" value="Oxidored_q2"/>
    <property type="match status" value="1"/>
</dbReference>
<protein>
    <submittedName>
        <fullName evidence="8">Multisubunit sodium/proton antiporter, MrpC subunit (TC 2.A.63.1)</fullName>
    </submittedName>
</protein>